<evidence type="ECO:0000256" key="1">
    <source>
        <dbReference type="SAM" id="Phobius"/>
    </source>
</evidence>
<dbReference type="Proteomes" id="UP001442841">
    <property type="component" value="Chromosome"/>
</dbReference>
<dbReference type="InterPro" id="IPR014940">
    <property type="entry name" value="BAAT_C"/>
</dbReference>
<sequence length="334" mass="36365">MTSPKKKWSLGKKIGVGVLSFFGVLVLVIGLLVVIKPWAPEIVVADAGPTGRRVTDNGMIANYYPAPGPGRHPTVVVVGGSDGGIGRQVDRTAQALQKEGYTALALSYWGAEGQPEIMDRIPLETFRTAFDWVLAQPEVDPERFAFIGTSKGGEAAVLLASQTPEFKAVVGYVPSHVVWAGFNLREPWKWNQTGSTWSSGGQDVPYVPYIQDFRGGPMVDMYVRSWHENLPQHQDAIIPIENSRAPLLLICGEQDTLWPSCDMSREVQKRAAQHDGPTVSVLAYPEAGHMISGPPADPDHPFDATQMGGTKEGSDYALSDSWPKVLEFLRAELG</sequence>
<dbReference type="PIRSF" id="PIRSF016521">
    <property type="entry name" value="Acyl-CoA_hydro"/>
    <property type="match status" value="1"/>
</dbReference>
<keyword evidence="4" id="KW-1185">Reference proteome</keyword>
<keyword evidence="1" id="KW-1133">Transmembrane helix</keyword>
<reference evidence="3 4" key="1">
    <citation type="submission" date="2024-04" db="EMBL/GenBank/DDBJ databases">
        <title>Isolation of an actinomycete strain from pig manure.</title>
        <authorList>
            <person name="Gong T."/>
            <person name="Yu Z."/>
            <person name="An M."/>
            <person name="Wei C."/>
            <person name="Yang W."/>
            <person name="Liu L."/>
        </authorList>
    </citation>
    <scope>NUCLEOTIDE SEQUENCE [LARGE SCALE GENOMIC DNA]</scope>
    <source>
        <strain evidence="3 4">ZF39</strain>
    </source>
</reference>
<gene>
    <name evidence="3" type="ORF">AADG42_17795</name>
</gene>
<organism evidence="3 4">
    <name type="scientific">Ammonicoccus fulvus</name>
    <dbReference type="NCBI Taxonomy" id="3138240"/>
    <lineage>
        <taxon>Bacteria</taxon>
        <taxon>Bacillati</taxon>
        <taxon>Actinomycetota</taxon>
        <taxon>Actinomycetes</taxon>
        <taxon>Propionibacteriales</taxon>
        <taxon>Propionibacteriaceae</taxon>
        <taxon>Ammonicoccus</taxon>
    </lineage>
</organism>
<feature type="transmembrane region" description="Helical" evidence="1">
    <location>
        <begin position="14"/>
        <end position="35"/>
    </location>
</feature>
<dbReference type="Gene3D" id="3.40.50.1820">
    <property type="entry name" value="alpha/beta hydrolase"/>
    <property type="match status" value="1"/>
</dbReference>
<protein>
    <submittedName>
        <fullName evidence="3">Acyl-CoA thioester hydrolase/BAAT C-terminal domain-containing protein</fullName>
    </submittedName>
</protein>
<keyword evidence="1" id="KW-0812">Transmembrane</keyword>
<dbReference type="GO" id="GO:0016787">
    <property type="term" value="F:hydrolase activity"/>
    <property type="evidence" value="ECO:0007669"/>
    <property type="project" value="UniProtKB-KW"/>
</dbReference>
<dbReference type="PANTHER" id="PTHR10824:SF4">
    <property type="entry name" value="ACYL-COENZYME A THIOESTERASE 1-LIKE"/>
    <property type="match status" value="1"/>
</dbReference>
<dbReference type="InterPro" id="IPR029058">
    <property type="entry name" value="AB_hydrolase_fold"/>
</dbReference>
<keyword evidence="3" id="KW-0378">Hydrolase</keyword>
<dbReference type="SUPFAM" id="SSF53474">
    <property type="entry name" value="alpha/beta-Hydrolases"/>
    <property type="match status" value="1"/>
</dbReference>
<dbReference type="InterPro" id="IPR016662">
    <property type="entry name" value="Acyl-CoA_thioEstase_long-chain"/>
</dbReference>
<feature type="domain" description="BAAT/Acyl-CoA thioester hydrolase C-terminal" evidence="2">
    <location>
        <begin position="121"/>
        <end position="333"/>
    </location>
</feature>
<dbReference type="PANTHER" id="PTHR10824">
    <property type="entry name" value="ACYL-COENZYME A THIOESTERASE-RELATED"/>
    <property type="match status" value="1"/>
</dbReference>
<dbReference type="RefSeq" id="WP_425310524.1">
    <property type="nucleotide sequence ID" value="NZ_CP154795.1"/>
</dbReference>
<evidence type="ECO:0000313" key="4">
    <source>
        <dbReference type="Proteomes" id="UP001442841"/>
    </source>
</evidence>
<dbReference type="EMBL" id="CP154795">
    <property type="protein sequence ID" value="XAN09087.1"/>
    <property type="molecule type" value="Genomic_DNA"/>
</dbReference>
<dbReference type="Pfam" id="PF08840">
    <property type="entry name" value="BAAT_C"/>
    <property type="match status" value="1"/>
</dbReference>
<keyword evidence="1" id="KW-0472">Membrane</keyword>
<evidence type="ECO:0000259" key="2">
    <source>
        <dbReference type="Pfam" id="PF08840"/>
    </source>
</evidence>
<proteinExistence type="predicted"/>
<accession>A0ABZ3FUN7</accession>
<evidence type="ECO:0000313" key="3">
    <source>
        <dbReference type="EMBL" id="XAN09087.1"/>
    </source>
</evidence>
<name>A0ABZ3FUN7_9ACTN</name>